<feature type="domain" description="PAS" evidence="1">
    <location>
        <begin position="26"/>
        <end position="84"/>
    </location>
</feature>
<organism evidence="2 3">
    <name type="scientific">Candidatus Electronema aureum</name>
    <dbReference type="NCBI Taxonomy" id="2005002"/>
    <lineage>
        <taxon>Bacteria</taxon>
        <taxon>Pseudomonadati</taxon>
        <taxon>Thermodesulfobacteriota</taxon>
        <taxon>Desulfobulbia</taxon>
        <taxon>Desulfobulbales</taxon>
        <taxon>Desulfobulbaceae</taxon>
        <taxon>Candidatus Electronema</taxon>
    </lineage>
</organism>
<dbReference type="Pfam" id="PF08448">
    <property type="entry name" value="PAS_4"/>
    <property type="match status" value="1"/>
</dbReference>
<protein>
    <submittedName>
        <fullName evidence="2">PAS domain-containing protein</fullName>
    </submittedName>
</protein>
<dbReference type="EMBL" id="NQJD01000001">
    <property type="protein sequence ID" value="TAA76217.1"/>
    <property type="molecule type" value="Genomic_DNA"/>
</dbReference>
<dbReference type="SUPFAM" id="SSF55785">
    <property type="entry name" value="PYP-like sensor domain (PAS domain)"/>
    <property type="match status" value="1"/>
</dbReference>
<name>A0A521G5B7_9BACT</name>
<comment type="caution">
    <text evidence="2">The sequence shown here is derived from an EMBL/GenBank/DDBJ whole genome shotgun (WGS) entry which is preliminary data.</text>
</comment>
<keyword evidence="3" id="KW-1185">Reference proteome</keyword>
<dbReference type="AlphaFoldDB" id="A0A521G5B7"/>
<dbReference type="InterPro" id="IPR000014">
    <property type="entry name" value="PAS"/>
</dbReference>
<reference evidence="2" key="1">
    <citation type="submission" date="2017-07" db="EMBL/GenBank/DDBJ databases">
        <title>The cable genome - Insights into the physiology and evolution of filamentous bacteria capable of sulfide oxidation via long distance electron transfer.</title>
        <authorList>
            <person name="Thorup C."/>
            <person name="Bjerg J.T."/>
            <person name="Schreiber L."/>
            <person name="Nielsen L.P."/>
            <person name="Kjeldsen K.U."/>
            <person name="Boesen T."/>
            <person name="Boggild A."/>
            <person name="Meysman F."/>
            <person name="Geelhoed J."/>
            <person name="Schramm A."/>
        </authorList>
    </citation>
    <scope>NUCLEOTIDE SEQUENCE [LARGE SCALE GENOMIC DNA]</scope>
    <source>
        <strain evidence="2">GS</strain>
    </source>
</reference>
<dbReference type="InterPro" id="IPR013656">
    <property type="entry name" value="PAS_4"/>
</dbReference>
<proteinExistence type="predicted"/>
<dbReference type="InterPro" id="IPR035965">
    <property type="entry name" value="PAS-like_dom_sf"/>
</dbReference>
<dbReference type="PROSITE" id="PS50112">
    <property type="entry name" value="PAS"/>
    <property type="match status" value="1"/>
</dbReference>
<evidence type="ECO:0000313" key="3">
    <source>
        <dbReference type="Proteomes" id="UP000316238"/>
    </source>
</evidence>
<evidence type="ECO:0000313" key="2">
    <source>
        <dbReference type="EMBL" id="TAA76217.1"/>
    </source>
</evidence>
<dbReference type="SMART" id="SM00091">
    <property type="entry name" value="PAS"/>
    <property type="match status" value="1"/>
</dbReference>
<sequence length="225" mass="25741">MYLLLPKNFINPLMPFRNTALNTMNERTLLRAVFDALPSLVFVVDRDVQIQEYNAAAAELMMAERETILRRRAGEILHCIHSDEVPQGCGHSSSCKDCIIRNSVNLAFAGKRVVRRRAKIELLRSGSKREMYGLVTVSLFAFEGKDHALLVIEDISEIAALYRMIFICPVCGKMQDEDKTWTKVESYFKNSWDVDCSHNYCPDCFRSEMDRIKSQDGTQSEQPGF</sequence>
<dbReference type="Gene3D" id="3.30.450.20">
    <property type="entry name" value="PAS domain"/>
    <property type="match status" value="1"/>
</dbReference>
<evidence type="ECO:0000259" key="1">
    <source>
        <dbReference type="PROSITE" id="PS50112"/>
    </source>
</evidence>
<accession>A0A521G5B7</accession>
<dbReference type="Proteomes" id="UP000316238">
    <property type="component" value="Unassembled WGS sequence"/>
</dbReference>
<gene>
    <name evidence="2" type="ORF">CDV28_101116</name>
</gene>